<dbReference type="InterPro" id="IPR003773">
    <property type="entry name" value="Menaquinone_biosynth"/>
</dbReference>
<comment type="caution">
    <text evidence="4">Lacks conserved residue(s) required for the propagation of feature annotation.</text>
</comment>
<dbReference type="GO" id="GO:0016830">
    <property type="term" value="F:carbon-carbon lyase activity"/>
    <property type="evidence" value="ECO:0007669"/>
    <property type="project" value="UniProtKB-UniRule"/>
</dbReference>
<accession>A0A3A4RA39</accession>
<sequence length="274" mass="30468">MILKIGHTPDTDDAFMYYALLHNKINLQSLQFEDSLEPISNLNSKANSGFYDISAFSAGYIPHISDKYDLLTAGACMADNHGPLLIKRKNASGNRIAVPGLNTSAYAVMRLHDPDADCVEVPFDRILEYVINGTVDGGILISEDQMRIPANHLTATDLGDWWKTETGYPLPLGVDAIRSALPDNTKQLFCTIFRRSIEYALNYPEEALKYAIQFGRGISAKSAEVFVKRFVNPYTVNLGETGKQAIAVFLEKLYEARLCPSHVKITFIEGAQRQ</sequence>
<dbReference type="UniPathway" id="UPA00079"/>
<dbReference type="PANTHER" id="PTHR37167:SF1">
    <property type="entry name" value="1,4-DIHYDROXY-6-NAPHTOATE SYNTHASE"/>
    <property type="match status" value="1"/>
</dbReference>
<dbReference type="InterPro" id="IPR030869">
    <property type="entry name" value="MqnD"/>
</dbReference>
<proteinExistence type="inferred from homology"/>
<dbReference type="Proteomes" id="UP000266426">
    <property type="component" value="Unassembled WGS sequence"/>
</dbReference>
<gene>
    <name evidence="4" type="primary">mqnD</name>
    <name evidence="5" type="ORF">C4541_01080</name>
</gene>
<keyword evidence="2 4" id="KW-0474">Menaquinone biosynthesis</keyword>
<evidence type="ECO:0000313" key="6">
    <source>
        <dbReference type="Proteomes" id="UP000266426"/>
    </source>
</evidence>
<dbReference type="EMBL" id="QZJZ01000008">
    <property type="protein sequence ID" value="RJP61825.1"/>
    <property type="molecule type" value="Genomic_DNA"/>
</dbReference>
<comment type="catalytic activity">
    <reaction evidence="4">
        <text>cyclic dehypoxanthinylfutalosinate = 1,4-dihydroxy-6-naphthoate + dihydroxyacetone</text>
        <dbReference type="Rhea" id="RHEA:33087"/>
        <dbReference type="ChEBI" id="CHEBI:16016"/>
        <dbReference type="ChEBI" id="CHEBI:64254"/>
        <dbReference type="ChEBI" id="CHEBI:64270"/>
        <dbReference type="EC" id="4.1.99.29"/>
    </reaction>
</comment>
<keyword evidence="3 4" id="KW-0456">Lyase</keyword>
<dbReference type="AlphaFoldDB" id="A0A3A4RA39"/>
<evidence type="ECO:0000256" key="4">
    <source>
        <dbReference type="HAMAP-Rule" id="MF_00996"/>
    </source>
</evidence>
<protein>
    <recommendedName>
        <fullName evidence="4">1,4-dihydroxy-6-naphtoate synthase</fullName>
        <ecNumber evidence="4">4.1.99.29</ecNumber>
    </recommendedName>
    <alternativeName>
        <fullName evidence="4">Menaquinone biosynthetic enzyme MqnD</fullName>
    </alternativeName>
</protein>
<dbReference type="HAMAP" id="MF_00996">
    <property type="entry name" value="MqnD"/>
    <property type="match status" value="1"/>
</dbReference>
<comment type="similarity">
    <text evidence="4">Belongs to the MqnA/MqnD family. MqnD subfamily.</text>
</comment>
<dbReference type="Gene3D" id="3.40.190.10">
    <property type="entry name" value="Periplasmic binding protein-like II"/>
    <property type="match status" value="2"/>
</dbReference>
<evidence type="ECO:0000256" key="2">
    <source>
        <dbReference type="ARBA" id="ARBA00022428"/>
    </source>
</evidence>
<organism evidence="5 6">
    <name type="scientific">Candidatus Auribacter fodinae</name>
    <dbReference type="NCBI Taxonomy" id="2093366"/>
    <lineage>
        <taxon>Bacteria</taxon>
        <taxon>Pseudomonadati</taxon>
        <taxon>Candidatus Auribacterota</taxon>
        <taxon>Candidatus Auribacteria</taxon>
        <taxon>Candidatus Auribacterales</taxon>
        <taxon>Candidatus Auribacteraceae</taxon>
        <taxon>Candidatus Auribacter</taxon>
    </lineage>
</organism>
<dbReference type="Pfam" id="PF02621">
    <property type="entry name" value="VitK2_biosynth"/>
    <property type="match status" value="1"/>
</dbReference>
<dbReference type="PANTHER" id="PTHR37167">
    <property type="entry name" value="1,4-DIHYDROXY-6-NAPHTOATE SYNTHASE"/>
    <property type="match status" value="1"/>
</dbReference>
<dbReference type="EC" id="4.1.99.29" evidence="4"/>
<evidence type="ECO:0000256" key="1">
    <source>
        <dbReference type="ARBA" id="ARBA00004863"/>
    </source>
</evidence>
<comment type="caution">
    <text evidence="5">The sequence shown here is derived from an EMBL/GenBank/DDBJ whole genome shotgun (WGS) entry which is preliminary data.</text>
</comment>
<name>A0A3A4RA39_9BACT</name>
<comment type="function">
    <text evidence="4">Catalyzes the conversion of cyclic dehypoxanthine futalosine (cyclic DHFL) into 1,4-dihydroxy-6-naphthoate, a step in the biosynthesis of menaquinone (MK, vitamin K2).</text>
</comment>
<evidence type="ECO:0000313" key="5">
    <source>
        <dbReference type="EMBL" id="RJP61825.1"/>
    </source>
</evidence>
<dbReference type="GO" id="GO:0009234">
    <property type="term" value="P:menaquinone biosynthetic process"/>
    <property type="evidence" value="ECO:0007669"/>
    <property type="project" value="UniProtKB-UniRule"/>
</dbReference>
<feature type="binding site" evidence="4">
    <location>
        <begin position="104"/>
        <end position="105"/>
    </location>
    <ligand>
        <name>substrate</name>
    </ligand>
</feature>
<evidence type="ECO:0000256" key="3">
    <source>
        <dbReference type="ARBA" id="ARBA00023239"/>
    </source>
</evidence>
<comment type="pathway">
    <text evidence="1 4">Quinol/quinone metabolism; menaquinone biosynthesis.</text>
</comment>
<reference evidence="5 6" key="1">
    <citation type="journal article" date="2017" name="ISME J.">
        <title>Energy and carbon metabolisms in a deep terrestrial subsurface fluid microbial community.</title>
        <authorList>
            <person name="Momper L."/>
            <person name="Jungbluth S.P."/>
            <person name="Lee M.D."/>
            <person name="Amend J.P."/>
        </authorList>
    </citation>
    <scope>NUCLEOTIDE SEQUENCE [LARGE SCALE GENOMIC DNA]</scope>
    <source>
        <strain evidence="5">SURF_26</strain>
    </source>
</reference>
<dbReference type="SUPFAM" id="SSF53850">
    <property type="entry name" value="Periplasmic binding protein-like II"/>
    <property type="match status" value="1"/>
</dbReference>